<evidence type="ECO:0000256" key="1">
    <source>
        <dbReference type="SAM" id="MobiDB-lite"/>
    </source>
</evidence>
<name>A0A5B2VQ73_9BACT</name>
<evidence type="ECO:0000313" key="3">
    <source>
        <dbReference type="Proteomes" id="UP000324611"/>
    </source>
</evidence>
<proteinExistence type="predicted"/>
<gene>
    <name evidence="2" type="ORF">F0L74_32610</name>
</gene>
<comment type="caution">
    <text evidence="2">The sequence shown here is derived from an EMBL/GenBank/DDBJ whole genome shotgun (WGS) entry which is preliminary data.</text>
</comment>
<reference evidence="2 3" key="1">
    <citation type="submission" date="2019-09" db="EMBL/GenBank/DDBJ databases">
        <title>Chitinophaga ginsengihumi sp. nov., isolated from soil of ginseng rhizosphere.</title>
        <authorList>
            <person name="Lee J."/>
        </authorList>
    </citation>
    <scope>NUCLEOTIDE SEQUENCE [LARGE SCALE GENOMIC DNA]</scope>
    <source>
        <strain evidence="2 3">BN140078</strain>
    </source>
</reference>
<dbReference type="AlphaFoldDB" id="A0A5B2VQ73"/>
<dbReference type="RefSeq" id="WP_149842053.1">
    <property type="nucleotide sequence ID" value="NZ_VUOC01000004.1"/>
</dbReference>
<keyword evidence="3" id="KW-1185">Reference proteome</keyword>
<protein>
    <submittedName>
        <fullName evidence="2">Uncharacterized protein</fullName>
    </submittedName>
</protein>
<evidence type="ECO:0000313" key="2">
    <source>
        <dbReference type="EMBL" id="KAA2240874.1"/>
    </source>
</evidence>
<reference evidence="2 3" key="2">
    <citation type="submission" date="2019-09" db="EMBL/GenBank/DDBJ databases">
        <authorList>
            <person name="Jin C."/>
        </authorList>
    </citation>
    <scope>NUCLEOTIDE SEQUENCE [LARGE SCALE GENOMIC DNA]</scope>
    <source>
        <strain evidence="2 3">BN140078</strain>
    </source>
</reference>
<dbReference type="Proteomes" id="UP000324611">
    <property type="component" value="Unassembled WGS sequence"/>
</dbReference>
<feature type="region of interest" description="Disordered" evidence="1">
    <location>
        <begin position="1"/>
        <end position="25"/>
    </location>
</feature>
<organism evidence="2 3">
    <name type="scientific">Chitinophaga agrisoli</name>
    <dbReference type="NCBI Taxonomy" id="2607653"/>
    <lineage>
        <taxon>Bacteria</taxon>
        <taxon>Pseudomonadati</taxon>
        <taxon>Bacteroidota</taxon>
        <taxon>Chitinophagia</taxon>
        <taxon>Chitinophagales</taxon>
        <taxon>Chitinophagaceae</taxon>
        <taxon>Chitinophaga</taxon>
    </lineage>
</organism>
<accession>A0A5B2VQ73</accession>
<sequence length="81" mass="8999">MRKKSPTSPVPVHPTHAHAILGSGPVTPEMQDILTGIDTYDPVTQAATEQYLRDAVGKLFIAALQQVYEQQQTILRKENEE</sequence>
<dbReference type="EMBL" id="VUOC01000004">
    <property type="protein sequence ID" value="KAA2240874.1"/>
    <property type="molecule type" value="Genomic_DNA"/>
</dbReference>